<keyword evidence="12" id="KW-1185">Reference proteome</keyword>
<feature type="domain" description="CDC20/Fizzy WD40" evidence="10">
    <location>
        <begin position="175"/>
        <end position="469"/>
    </location>
</feature>
<keyword evidence="3 8" id="KW-0853">WD repeat</keyword>
<dbReference type="PROSITE" id="PS00678">
    <property type="entry name" value="WD_REPEATS_1"/>
    <property type="match status" value="1"/>
</dbReference>
<evidence type="ECO:0000256" key="6">
    <source>
        <dbReference type="ARBA" id="ARBA00022776"/>
    </source>
</evidence>
<dbReference type="InterPro" id="IPR036322">
    <property type="entry name" value="WD40_repeat_dom_sf"/>
</dbReference>
<sequence>MPDAEPTAHSLSSPPPPAKRPAPESSYRSPRSQVTFSDRFIPSRAAAARLNFSVLERETAAAEPGSTATDKEEPNQAYNLLLRSELLGCASPLGSPERPSASAASSADVLRSPSSSPARKMFRFKSGDAESPRGGPAPDSPYSLSPVSREHHIGASLLSPKRATRKIARSPFKVLDAPALQDDFYLNLVDWSSQNTLAVGLGSCVYLWSACTSKVTKLCDLGQTVNEVQDTVCSVSWSQRGALLAVGTNAGETQLWDIAKVKQVRMMHGHTARVGTMAWSSHLLSSGSRDASILQRDPRAPEDFQHKLSGHRSEVCGLKWSPDDREIASGGNDNQLFIWNQHSNSPILRFGDHAAAVKAIAWSPHQHGLLASGGGTADRCIRFCNTATNSSLNCIDTGSQVCNLSWSKNVNEIVSTHGYSQNQIVVWKYPSMSKLATLTGHTLRVLYLAVSPDGQTIVTGAGDETLRFWNVFPGPKSQGSVNDSSVGTMLRTQIR</sequence>
<evidence type="ECO:0000256" key="5">
    <source>
        <dbReference type="ARBA" id="ARBA00022737"/>
    </source>
</evidence>
<dbReference type="InterPro" id="IPR001680">
    <property type="entry name" value="WD40_rpt"/>
</dbReference>
<dbReference type="GO" id="GO:0010997">
    <property type="term" value="F:anaphase-promoting complex binding"/>
    <property type="evidence" value="ECO:0007669"/>
    <property type="project" value="InterPro"/>
</dbReference>
<protein>
    <recommendedName>
        <fullName evidence="10">CDC20/Fizzy WD40 domain-containing protein</fullName>
    </recommendedName>
</protein>
<evidence type="ECO:0000256" key="3">
    <source>
        <dbReference type="ARBA" id="ARBA00022574"/>
    </source>
</evidence>
<evidence type="ECO:0000256" key="7">
    <source>
        <dbReference type="ARBA" id="ARBA00023306"/>
    </source>
</evidence>
<dbReference type="SUPFAM" id="SSF50978">
    <property type="entry name" value="WD40 repeat-like"/>
    <property type="match status" value="1"/>
</dbReference>
<evidence type="ECO:0000259" key="10">
    <source>
        <dbReference type="Pfam" id="PF24807"/>
    </source>
</evidence>
<organism evidence="11 12">
    <name type="scientific">Apatococcus fuscideae</name>
    <dbReference type="NCBI Taxonomy" id="2026836"/>
    <lineage>
        <taxon>Eukaryota</taxon>
        <taxon>Viridiplantae</taxon>
        <taxon>Chlorophyta</taxon>
        <taxon>core chlorophytes</taxon>
        <taxon>Trebouxiophyceae</taxon>
        <taxon>Chlorellales</taxon>
        <taxon>Chlorellaceae</taxon>
        <taxon>Apatococcus</taxon>
    </lineage>
</organism>
<feature type="region of interest" description="Disordered" evidence="9">
    <location>
        <begin position="90"/>
        <end position="147"/>
    </location>
</feature>
<dbReference type="InterPro" id="IPR033010">
    <property type="entry name" value="Cdc20/Fizzy"/>
</dbReference>
<feature type="repeat" description="WD" evidence="8">
    <location>
        <begin position="308"/>
        <end position="349"/>
    </location>
</feature>
<gene>
    <name evidence="11" type="ORF">WJX84_000071</name>
</gene>
<evidence type="ECO:0000313" key="12">
    <source>
        <dbReference type="Proteomes" id="UP001485043"/>
    </source>
</evidence>
<feature type="region of interest" description="Disordered" evidence="9">
    <location>
        <begin position="1"/>
        <end position="35"/>
    </location>
</feature>
<dbReference type="PANTHER" id="PTHR19918">
    <property type="entry name" value="CELL DIVISION CYCLE 20 CDC20 FIZZY -RELATED"/>
    <property type="match status" value="1"/>
</dbReference>
<reference evidence="11 12" key="1">
    <citation type="journal article" date="2024" name="Nat. Commun.">
        <title>Phylogenomics reveals the evolutionary origins of lichenization in chlorophyte algae.</title>
        <authorList>
            <person name="Puginier C."/>
            <person name="Libourel C."/>
            <person name="Otte J."/>
            <person name="Skaloud P."/>
            <person name="Haon M."/>
            <person name="Grisel S."/>
            <person name="Petersen M."/>
            <person name="Berrin J.G."/>
            <person name="Delaux P.M."/>
            <person name="Dal Grande F."/>
            <person name="Keller J."/>
        </authorList>
    </citation>
    <scope>NUCLEOTIDE SEQUENCE [LARGE SCALE GENOMIC DNA]</scope>
    <source>
        <strain evidence="11 12">SAG 2523</strain>
    </source>
</reference>
<dbReference type="Proteomes" id="UP001485043">
    <property type="component" value="Unassembled WGS sequence"/>
</dbReference>
<dbReference type="EMBL" id="JALJOV010000012">
    <property type="protein sequence ID" value="KAK9868770.1"/>
    <property type="molecule type" value="Genomic_DNA"/>
</dbReference>
<evidence type="ECO:0000256" key="9">
    <source>
        <dbReference type="SAM" id="MobiDB-lite"/>
    </source>
</evidence>
<comment type="pathway">
    <text evidence="1">Protein modification; protein ubiquitination.</text>
</comment>
<dbReference type="PROSITE" id="PS50294">
    <property type="entry name" value="WD_REPEATS_REGION"/>
    <property type="match status" value="2"/>
</dbReference>
<dbReference type="GO" id="GO:1905786">
    <property type="term" value="P:positive regulation of anaphase-promoting complex-dependent catabolic process"/>
    <property type="evidence" value="ECO:0007669"/>
    <property type="project" value="TreeGrafter"/>
</dbReference>
<evidence type="ECO:0000313" key="11">
    <source>
        <dbReference type="EMBL" id="KAK9868770.1"/>
    </source>
</evidence>
<dbReference type="InterPro" id="IPR019775">
    <property type="entry name" value="WD40_repeat_CS"/>
</dbReference>
<evidence type="ECO:0000256" key="8">
    <source>
        <dbReference type="PROSITE-ProRule" id="PRU00221"/>
    </source>
</evidence>
<keyword evidence="4" id="KW-0132">Cell division</keyword>
<keyword evidence="6" id="KW-0498">Mitosis</keyword>
<dbReference type="Gene3D" id="2.130.10.10">
    <property type="entry name" value="YVTN repeat-like/Quinoprotein amine dehydrogenase"/>
    <property type="match status" value="1"/>
</dbReference>
<feature type="region of interest" description="Disordered" evidence="9">
    <location>
        <begin position="58"/>
        <end position="77"/>
    </location>
</feature>
<dbReference type="CDD" id="cd00200">
    <property type="entry name" value="WD40"/>
    <property type="match status" value="1"/>
</dbReference>
<dbReference type="AlphaFoldDB" id="A0AAW1TJI7"/>
<dbReference type="FunFam" id="2.130.10.10:FF:000025">
    <property type="entry name" value="FIZZY-related 2 isoform 1"/>
    <property type="match status" value="1"/>
</dbReference>
<keyword evidence="5" id="KW-0677">Repeat</keyword>
<dbReference type="InterPro" id="IPR056150">
    <property type="entry name" value="WD40_CDC20-Fz"/>
</dbReference>
<dbReference type="PANTHER" id="PTHR19918:SF1">
    <property type="entry name" value="FIZZY-RELATED PROTEIN HOMOLOG"/>
    <property type="match status" value="1"/>
</dbReference>
<feature type="repeat" description="WD" evidence="8">
    <location>
        <begin position="225"/>
        <end position="266"/>
    </location>
</feature>
<name>A0AAW1TJI7_9CHLO</name>
<evidence type="ECO:0000256" key="4">
    <source>
        <dbReference type="ARBA" id="ARBA00022618"/>
    </source>
</evidence>
<evidence type="ECO:0000256" key="2">
    <source>
        <dbReference type="ARBA" id="ARBA00006445"/>
    </source>
</evidence>
<dbReference type="GO" id="GO:1990757">
    <property type="term" value="F:ubiquitin ligase activator activity"/>
    <property type="evidence" value="ECO:0007669"/>
    <property type="project" value="TreeGrafter"/>
</dbReference>
<dbReference type="PROSITE" id="PS50082">
    <property type="entry name" value="WD_REPEATS_2"/>
    <property type="match status" value="3"/>
</dbReference>
<dbReference type="GO" id="GO:0005680">
    <property type="term" value="C:anaphase-promoting complex"/>
    <property type="evidence" value="ECO:0007669"/>
    <property type="project" value="TreeGrafter"/>
</dbReference>
<dbReference type="SMART" id="SM00320">
    <property type="entry name" value="WD40"/>
    <property type="match status" value="6"/>
</dbReference>
<proteinExistence type="inferred from homology"/>
<dbReference type="GO" id="GO:0031145">
    <property type="term" value="P:anaphase-promoting complex-dependent catabolic process"/>
    <property type="evidence" value="ECO:0007669"/>
    <property type="project" value="TreeGrafter"/>
</dbReference>
<accession>A0AAW1TJI7</accession>
<evidence type="ECO:0000256" key="1">
    <source>
        <dbReference type="ARBA" id="ARBA00004906"/>
    </source>
</evidence>
<dbReference type="InterPro" id="IPR015943">
    <property type="entry name" value="WD40/YVTN_repeat-like_dom_sf"/>
</dbReference>
<comment type="caution">
    <text evidence="11">The sequence shown here is derived from an EMBL/GenBank/DDBJ whole genome shotgun (WGS) entry which is preliminary data.</text>
</comment>
<keyword evidence="7" id="KW-0131">Cell cycle</keyword>
<feature type="repeat" description="WD" evidence="8">
    <location>
        <begin position="438"/>
        <end position="471"/>
    </location>
</feature>
<comment type="similarity">
    <text evidence="2">Belongs to the WD repeat CDC20/Fizzy family.</text>
</comment>
<dbReference type="GO" id="GO:0051301">
    <property type="term" value="P:cell division"/>
    <property type="evidence" value="ECO:0007669"/>
    <property type="project" value="UniProtKB-KW"/>
</dbReference>
<dbReference type="Pfam" id="PF24807">
    <property type="entry name" value="WD40_CDC20-Fz"/>
    <property type="match status" value="1"/>
</dbReference>